<evidence type="ECO:0000313" key="8">
    <source>
        <dbReference type="Proteomes" id="UP000011777"/>
    </source>
</evidence>
<evidence type="ECO:0000256" key="1">
    <source>
        <dbReference type="ARBA" id="ARBA00022741"/>
    </source>
</evidence>
<evidence type="ECO:0000256" key="4">
    <source>
        <dbReference type="SAM" id="MobiDB-lite"/>
    </source>
</evidence>
<comment type="caution">
    <text evidence="7">The sequence shown here is derived from an EMBL/GenBank/DDBJ whole genome shotgun (WGS) entry which is preliminary data.</text>
</comment>
<dbReference type="GO" id="GO:0005634">
    <property type="term" value="C:nucleus"/>
    <property type="evidence" value="ECO:0007669"/>
    <property type="project" value="TreeGrafter"/>
</dbReference>
<dbReference type="OMA" id="AWFNKIC"/>
<dbReference type="Gene3D" id="3.40.50.10810">
    <property type="entry name" value="Tandem AAA-ATPase domain"/>
    <property type="match status" value="1"/>
</dbReference>
<feature type="region of interest" description="Disordered" evidence="4">
    <location>
        <begin position="1"/>
        <end position="57"/>
    </location>
</feature>
<dbReference type="InterPro" id="IPR014001">
    <property type="entry name" value="Helicase_ATP-bd"/>
</dbReference>
<dbReference type="InterPro" id="IPR050496">
    <property type="entry name" value="SNF2_RAD54_helicase_repair"/>
</dbReference>
<protein>
    <recommendedName>
        <fullName evidence="9">DNA repair and recombination protein RDH54</fullName>
    </recommendedName>
</protein>
<dbReference type="Proteomes" id="UP000011777">
    <property type="component" value="Unassembled WGS sequence"/>
</dbReference>
<dbReference type="Pfam" id="PF00176">
    <property type="entry name" value="SNF2-rel_dom"/>
    <property type="match status" value="1"/>
</dbReference>
<dbReference type="PROSITE" id="PS51194">
    <property type="entry name" value="HELICASE_CTER"/>
    <property type="match status" value="1"/>
</dbReference>
<name>M3HPJ9_CANMX</name>
<dbReference type="PANTHER" id="PTHR45629">
    <property type="entry name" value="SNF2/RAD54 FAMILY MEMBER"/>
    <property type="match status" value="1"/>
</dbReference>
<dbReference type="SMART" id="SM00487">
    <property type="entry name" value="DEXDc"/>
    <property type="match status" value="1"/>
</dbReference>
<evidence type="ECO:0000313" key="7">
    <source>
        <dbReference type="EMBL" id="EMG49407.1"/>
    </source>
</evidence>
<dbReference type="InterPro" id="IPR000330">
    <property type="entry name" value="SNF2_N"/>
</dbReference>
<dbReference type="GO" id="GO:0000724">
    <property type="term" value="P:double-strand break repair via homologous recombination"/>
    <property type="evidence" value="ECO:0007669"/>
    <property type="project" value="TreeGrafter"/>
</dbReference>
<sequence>MNFKPNAPFKPPRLVKNTDGVTPVKRPLASLSTNAKTRVAAPAIKKSRPSTPTTDAKTQKYIIQWRKKTNKKNKTWDGDGHAIIKYLENGGCELSAKTNDGKSLGKKSFTTIPDFDEVISIGGHELELDELVDSQESTKPPPTVKRVSPVPITTTPIIKQFKKVAPPSYTETKSNTRKALYDDNINAITLPPPPSVSDYVRVNIDPHLATKLRPHQVEGVKFLYECLLGYRDFNGNGCLLADEMGLGKTLMTITTIWTLLKQNPMPDQKKSVVNKVLVVCPVTLISNWRQEFKKWLGPNKLNVLTLNNAMSNEKQDILNFGKVNVYQVLVVNYEKVTAHFDELSTIKFDLLVCDEGHRLKNSANKVLNHLIKLNIPRKIVLTGTPIQNELVEFHTLISFLNPGVLPDLKTFQKNFINPISRSRDVNCFDPEMKQKGEAISQQLIQLTQSFILRRTQSILSNYLTTKTDVLLFVPPTPLQIKLFNYITNLKKFDQINSGSDSFTLINLFKKICNSPILLTDDTFFQKIVEEKFNLITSSGKINILIPLLLEIVAQKEKVVLISNYTKTLDLLEKVLCKINLSFSRLDGSTPNNIRNQLVNQFNKNDSINVFLLSSKSGGMGINLVGASRLILFDNDWNPATDLQSMSRIHRDLYRILMIYWNVRVMVMERYYVKIHKKMTTTKKSNLHLQHKLGFPH</sequence>
<dbReference type="InterPro" id="IPR038718">
    <property type="entry name" value="SNF2-like_sf"/>
</dbReference>
<gene>
    <name evidence="7" type="ORF">G210_5820</name>
</gene>
<dbReference type="SUPFAM" id="SSF52540">
    <property type="entry name" value="P-loop containing nucleoside triphosphate hydrolases"/>
    <property type="match status" value="2"/>
</dbReference>
<dbReference type="PANTHER" id="PTHR45629:SF7">
    <property type="entry name" value="DNA EXCISION REPAIR PROTEIN ERCC-6-RELATED"/>
    <property type="match status" value="1"/>
</dbReference>
<keyword evidence="3" id="KW-0067">ATP-binding</keyword>
<evidence type="ECO:0008006" key="9">
    <source>
        <dbReference type="Google" id="ProtNLM"/>
    </source>
</evidence>
<feature type="domain" description="Helicase ATP-binding" evidence="5">
    <location>
        <begin position="229"/>
        <end position="403"/>
    </location>
</feature>
<dbReference type="GO" id="GO:0016787">
    <property type="term" value="F:hydrolase activity"/>
    <property type="evidence" value="ECO:0007669"/>
    <property type="project" value="UniProtKB-KW"/>
</dbReference>
<dbReference type="InterPro" id="IPR001650">
    <property type="entry name" value="Helicase_C-like"/>
</dbReference>
<dbReference type="HOGENOM" id="CLU_000315_10_1_1"/>
<dbReference type="EMBL" id="AOGT01000678">
    <property type="protein sequence ID" value="EMG49407.1"/>
    <property type="molecule type" value="Genomic_DNA"/>
</dbReference>
<dbReference type="PROSITE" id="PS51192">
    <property type="entry name" value="HELICASE_ATP_BIND_1"/>
    <property type="match status" value="1"/>
</dbReference>
<evidence type="ECO:0000256" key="2">
    <source>
        <dbReference type="ARBA" id="ARBA00022801"/>
    </source>
</evidence>
<dbReference type="OrthoDB" id="413460at2759"/>
<dbReference type="GO" id="GO:0015616">
    <property type="term" value="F:DNA translocase activity"/>
    <property type="evidence" value="ECO:0007669"/>
    <property type="project" value="TreeGrafter"/>
</dbReference>
<dbReference type="CDD" id="cd18004">
    <property type="entry name" value="DEXHc_RAD54"/>
    <property type="match status" value="1"/>
</dbReference>
<keyword evidence="8" id="KW-1185">Reference proteome</keyword>
<dbReference type="InterPro" id="IPR049730">
    <property type="entry name" value="SNF2/RAD54-like_C"/>
</dbReference>
<dbReference type="SMART" id="SM00490">
    <property type="entry name" value="HELICc"/>
    <property type="match status" value="1"/>
</dbReference>
<dbReference type="InterPro" id="IPR027417">
    <property type="entry name" value="P-loop_NTPase"/>
</dbReference>
<dbReference type="CDD" id="cd18793">
    <property type="entry name" value="SF2_C_SNF"/>
    <property type="match status" value="1"/>
</dbReference>
<dbReference type="GO" id="GO:0005524">
    <property type="term" value="F:ATP binding"/>
    <property type="evidence" value="ECO:0007669"/>
    <property type="project" value="InterPro"/>
</dbReference>
<proteinExistence type="predicted"/>
<keyword evidence="2" id="KW-0378">Hydrolase</keyword>
<dbReference type="AlphaFoldDB" id="M3HPJ9"/>
<accession>M3HPJ9</accession>
<dbReference type="Pfam" id="PF00271">
    <property type="entry name" value="Helicase_C"/>
    <property type="match status" value="1"/>
</dbReference>
<feature type="domain" description="Helicase C-terminal" evidence="6">
    <location>
        <begin position="543"/>
        <end position="694"/>
    </location>
</feature>
<organism evidence="7 8">
    <name type="scientific">Candida maltosa (strain Xu316)</name>
    <name type="common">Yeast</name>
    <dbReference type="NCBI Taxonomy" id="1245528"/>
    <lineage>
        <taxon>Eukaryota</taxon>
        <taxon>Fungi</taxon>
        <taxon>Dikarya</taxon>
        <taxon>Ascomycota</taxon>
        <taxon>Saccharomycotina</taxon>
        <taxon>Pichiomycetes</taxon>
        <taxon>Debaryomycetaceae</taxon>
        <taxon>Candida/Lodderomyces clade</taxon>
        <taxon>Candida</taxon>
    </lineage>
</organism>
<evidence type="ECO:0000259" key="5">
    <source>
        <dbReference type="PROSITE" id="PS51192"/>
    </source>
</evidence>
<evidence type="ECO:0000259" key="6">
    <source>
        <dbReference type="PROSITE" id="PS51194"/>
    </source>
</evidence>
<dbReference type="FunFam" id="3.40.50.10810:FF:000020">
    <property type="entry name" value="DNA repair and recombination protein RAD54B"/>
    <property type="match status" value="1"/>
</dbReference>
<dbReference type="GO" id="GO:0007131">
    <property type="term" value="P:reciprocal meiotic recombination"/>
    <property type="evidence" value="ECO:0007669"/>
    <property type="project" value="TreeGrafter"/>
</dbReference>
<reference evidence="7 8" key="1">
    <citation type="submission" date="2013-02" db="EMBL/GenBank/DDBJ databases">
        <title>Genome sequence of Candida maltosa Xu316, a potential industrial strain for xylitol and ethanol production.</title>
        <authorList>
            <person name="Yu J."/>
            <person name="Wang Q."/>
            <person name="Geng X."/>
            <person name="Bao W."/>
            <person name="He P."/>
            <person name="Cai J."/>
        </authorList>
    </citation>
    <scope>NUCLEOTIDE SEQUENCE [LARGE SCALE GENOMIC DNA]</scope>
    <source>
        <strain evidence="8">Xu316</strain>
    </source>
</reference>
<evidence type="ECO:0000256" key="3">
    <source>
        <dbReference type="ARBA" id="ARBA00022840"/>
    </source>
</evidence>
<dbReference type="Gene3D" id="3.40.50.300">
    <property type="entry name" value="P-loop containing nucleotide triphosphate hydrolases"/>
    <property type="match status" value="1"/>
</dbReference>
<keyword evidence="1" id="KW-0547">Nucleotide-binding</keyword>
<dbReference type="STRING" id="1245528.M3HPJ9"/>
<dbReference type="eggNOG" id="KOG0390">
    <property type="taxonomic scope" value="Eukaryota"/>
</dbReference>